<dbReference type="CDD" id="cd00293">
    <property type="entry name" value="USP-like"/>
    <property type="match status" value="1"/>
</dbReference>
<dbReference type="Proteomes" id="UP001597297">
    <property type="component" value="Unassembled WGS sequence"/>
</dbReference>
<evidence type="ECO:0000256" key="1">
    <source>
        <dbReference type="ARBA" id="ARBA00008791"/>
    </source>
</evidence>
<dbReference type="Pfam" id="PF00582">
    <property type="entry name" value="Usp"/>
    <property type="match status" value="1"/>
</dbReference>
<keyword evidence="2" id="KW-0963">Cytoplasm</keyword>
<comment type="caution">
    <text evidence="4">The sequence shown here is derived from an EMBL/GenBank/DDBJ whole genome shotgun (WGS) entry which is preliminary data.</text>
</comment>
<reference evidence="5" key="1">
    <citation type="journal article" date="2019" name="Int. J. Syst. Evol. Microbiol.">
        <title>The Global Catalogue of Microorganisms (GCM) 10K type strain sequencing project: providing services to taxonomists for standard genome sequencing and annotation.</title>
        <authorList>
            <consortium name="The Broad Institute Genomics Platform"/>
            <consortium name="The Broad Institute Genome Sequencing Center for Infectious Disease"/>
            <person name="Wu L."/>
            <person name="Ma J."/>
        </authorList>
    </citation>
    <scope>NUCLEOTIDE SEQUENCE [LARGE SCALE GENOMIC DNA]</scope>
    <source>
        <strain evidence="5">JCM 16545</strain>
    </source>
</reference>
<dbReference type="InterPro" id="IPR014729">
    <property type="entry name" value="Rossmann-like_a/b/a_fold"/>
</dbReference>
<keyword evidence="5" id="KW-1185">Reference proteome</keyword>
<comment type="similarity">
    <text evidence="1 2">Belongs to the universal stress protein A family.</text>
</comment>
<protein>
    <recommendedName>
        <fullName evidence="2">Universal stress protein</fullName>
    </recommendedName>
</protein>
<gene>
    <name evidence="4" type="ORF">ACFSQZ_04995</name>
</gene>
<name>A0ABW5E0E6_9BACT</name>
<evidence type="ECO:0000313" key="4">
    <source>
        <dbReference type="EMBL" id="MFD2275816.1"/>
    </source>
</evidence>
<dbReference type="PIRSF" id="PIRSF006276">
    <property type="entry name" value="UspA"/>
    <property type="match status" value="1"/>
</dbReference>
<comment type="subcellular location">
    <subcellularLocation>
        <location evidence="2">Cytoplasm</location>
    </subcellularLocation>
</comment>
<proteinExistence type="inferred from homology"/>
<dbReference type="InterPro" id="IPR006015">
    <property type="entry name" value="Universal_stress_UspA"/>
</dbReference>
<dbReference type="PRINTS" id="PR01438">
    <property type="entry name" value="UNVRSLSTRESS"/>
</dbReference>
<dbReference type="SUPFAM" id="SSF52402">
    <property type="entry name" value="Adenine nucleotide alpha hydrolases-like"/>
    <property type="match status" value="1"/>
</dbReference>
<feature type="domain" description="UspA" evidence="3">
    <location>
        <begin position="1"/>
        <end position="145"/>
    </location>
</feature>
<dbReference type="RefSeq" id="WP_377095191.1">
    <property type="nucleotide sequence ID" value="NZ_JBHSJM010000001.1"/>
</dbReference>
<sequence length="149" mass="15837">MKTMLVAVDFSKGSEKVLEAATRMAKALGEQVYLVHVIDDTPLYTMYGMYPEEAPAMMEYRGLAQEKAKELLSESQGKLSAAGVAVQRKILDGKPQDAILAFADEVDADLVVVGTHGHSAIGSVLMGSVSSGLVRQAQVPVLVVPCDAD</sequence>
<dbReference type="EMBL" id="JBHUJC010000013">
    <property type="protein sequence ID" value="MFD2275816.1"/>
    <property type="molecule type" value="Genomic_DNA"/>
</dbReference>
<accession>A0ABW5E0E6</accession>
<dbReference type="PANTHER" id="PTHR46268:SF6">
    <property type="entry name" value="UNIVERSAL STRESS PROTEIN UP12"/>
    <property type="match status" value="1"/>
</dbReference>
<evidence type="ECO:0000259" key="3">
    <source>
        <dbReference type="Pfam" id="PF00582"/>
    </source>
</evidence>
<dbReference type="PANTHER" id="PTHR46268">
    <property type="entry name" value="STRESS RESPONSE PROTEIN NHAX"/>
    <property type="match status" value="1"/>
</dbReference>
<evidence type="ECO:0000256" key="2">
    <source>
        <dbReference type="PIRNR" id="PIRNR006276"/>
    </source>
</evidence>
<dbReference type="Gene3D" id="3.40.50.620">
    <property type="entry name" value="HUPs"/>
    <property type="match status" value="1"/>
</dbReference>
<organism evidence="4 5">
    <name type="scientific">Rubritalea spongiae</name>
    <dbReference type="NCBI Taxonomy" id="430797"/>
    <lineage>
        <taxon>Bacteria</taxon>
        <taxon>Pseudomonadati</taxon>
        <taxon>Verrucomicrobiota</taxon>
        <taxon>Verrucomicrobiia</taxon>
        <taxon>Verrucomicrobiales</taxon>
        <taxon>Rubritaleaceae</taxon>
        <taxon>Rubritalea</taxon>
    </lineage>
</organism>
<evidence type="ECO:0000313" key="5">
    <source>
        <dbReference type="Proteomes" id="UP001597297"/>
    </source>
</evidence>
<dbReference type="InterPro" id="IPR006016">
    <property type="entry name" value="UspA"/>
</dbReference>